<accession>A0A9X4JTB8</accession>
<dbReference type="EMBL" id="JAKOAV010000003">
    <property type="protein sequence ID" value="MDF9407210.1"/>
    <property type="molecule type" value="Genomic_DNA"/>
</dbReference>
<reference evidence="1" key="1">
    <citation type="submission" date="2022-02" db="EMBL/GenBank/DDBJ databases">
        <authorList>
            <person name="Leng L."/>
        </authorList>
    </citation>
    <scope>NUCLEOTIDE SEQUENCE</scope>
    <source>
        <strain evidence="1">JI</strain>
    </source>
</reference>
<evidence type="ECO:0000313" key="2">
    <source>
        <dbReference type="Proteomes" id="UP001154312"/>
    </source>
</evidence>
<name>A0A9X4JTB8_9FIRM</name>
<keyword evidence="2" id="KW-1185">Reference proteome</keyword>
<sequence length="102" mass="12334">MEIDKPVESLLISAITESREWKRIDRKWVKIENVKVKESVKNRFPETNIRWWKKEYARFRHRDGSVVEVHRFVNTNNQIEEYGVNTFSYEIRTKKSSGVHPQ</sequence>
<gene>
    <name evidence="1" type="ORF">L7E55_02370</name>
</gene>
<organism evidence="1 2">
    <name type="scientific">Pelotomaculum isophthalicicum JI</name>
    <dbReference type="NCBI Taxonomy" id="947010"/>
    <lineage>
        <taxon>Bacteria</taxon>
        <taxon>Bacillati</taxon>
        <taxon>Bacillota</taxon>
        <taxon>Clostridia</taxon>
        <taxon>Eubacteriales</taxon>
        <taxon>Desulfotomaculaceae</taxon>
        <taxon>Pelotomaculum</taxon>
    </lineage>
</organism>
<dbReference type="RefSeq" id="WP_277442401.1">
    <property type="nucleotide sequence ID" value="NZ_JAKOAV010000003.1"/>
</dbReference>
<dbReference type="AlphaFoldDB" id="A0A9X4JTB8"/>
<proteinExistence type="predicted"/>
<protein>
    <submittedName>
        <fullName evidence="1">Uncharacterized protein</fullName>
    </submittedName>
</protein>
<comment type="caution">
    <text evidence="1">The sequence shown here is derived from an EMBL/GenBank/DDBJ whole genome shotgun (WGS) entry which is preliminary data.</text>
</comment>
<evidence type="ECO:0000313" key="1">
    <source>
        <dbReference type="EMBL" id="MDF9407210.1"/>
    </source>
</evidence>
<dbReference type="Proteomes" id="UP001154312">
    <property type="component" value="Unassembled WGS sequence"/>
</dbReference>